<dbReference type="AlphaFoldDB" id="A0A0C3D7A0"/>
<name>A0A0C3D7A0_9AGAM</name>
<evidence type="ECO:0000313" key="2">
    <source>
        <dbReference type="EMBL" id="KIM56610.1"/>
    </source>
</evidence>
<dbReference type="STRING" id="1036808.A0A0C3D7A0"/>
<keyword evidence="3" id="KW-1185">Reference proteome</keyword>
<accession>A0A0C3D7A0</accession>
<dbReference type="Pfam" id="PF00169">
    <property type="entry name" value="PH"/>
    <property type="match status" value="1"/>
</dbReference>
<evidence type="ECO:0000313" key="3">
    <source>
        <dbReference type="Proteomes" id="UP000053989"/>
    </source>
</evidence>
<dbReference type="EMBL" id="KN822113">
    <property type="protein sequence ID" value="KIM56610.1"/>
    <property type="molecule type" value="Genomic_DNA"/>
</dbReference>
<evidence type="ECO:0000259" key="1">
    <source>
        <dbReference type="Pfam" id="PF00169"/>
    </source>
</evidence>
<sequence>MRKNFGGWKTRFFVFQERFPEPRRWAFGSIVIRNAQIGRQQRATDNDDKKNYRHAFNLGGSPPRHVLCAESDAERDAWVDILARYVSSTFNEDVPATRSSGPRPISVSVAQGYGSIPPPVLVVFVAWVDPAKMVCTDNTIC</sequence>
<reference evidence="3" key="2">
    <citation type="submission" date="2015-01" db="EMBL/GenBank/DDBJ databases">
        <title>Evolutionary Origins and Diversification of the Mycorrhizal Mutualists.</title>
        <authorList>
            <consortium name="DOE Joint Genome Institute"/>
            <consortium name="Mycorrhizal Genomics Consortium"/>
            <person name="Kohler A."/>
            <person name="Kuo A."/>
            <person name="Nagy L.G."/>
            <person name="Floudas D."/>
            <person name="Copeland A."/>
            <person name="Barry K.W."/>
            <person name="Cichocki N."/>
            <person name="Veneault-Fourrey C."/>
            <person name="LaButti K."/>
            <person name="Lindquist E.A."/>
            <person name="Lipzen A."/>
            <person name="Lundell T."/>
            <person name="Morin E."/>
            <person name="Murat C."/>
            <person name="Riley R."/>
            <person name="Ohm R."/>
            <person name="Sun H."/>
            <person name="Tunlid A."/>
            <person name="Henrissat B."/>
            <person name="Grigoriev I.V."/>
            <person name="Hibbett D.S."/>
            <person name="Martin F."/>
        </authorList>
    </citation>
    <scope>NUCLEOTIDE SEQUENCE [LARGE SCALE GENOMIC DNA]</scope>
    <source>
        <strain evidence="3">Foug A</strain>
    </source>
</reference>
<organism evidence="2 3">
    <name type="scientific">Scleroderma citrinum Foug A</name>
    <dbReference type="NCBI Taxonomy" id="1036808"/>
    <lineage>
        <taxon>Eukaryota</taxon>
        <taxon>Fungi</taxon>
        <taxon>Dikarya</taxon>
        <taxon>Basidiomycota</taxon>
        <taxon>Agaricomycotina</taxon>
        <taxon>Agaricomycetes</taxon>
        <taxon>Agaricomycetidae</taxon>
        <taxon>Boletales</taxon>
        <taxon>Sclerodermatineae</taxon>
        <taxon>Sclerodermataceae</taxon>
        <taxon>Scleroderma</taxon>
    </lineage>
</organism>
<dbReference type="InterPro" id="IPR011993">
    <property type="entry name" value="PH-like_dom_sf"/>
</dbReference>
<dbReference type="Gene3D" id="2.30.29.30">
    <property type="entry name" value="Pleckstrin-homology domain (PH domain)/Phosphotyrosine-binding domain (PTB)"/>
    <property type="match status" value="1"/>
</dbReference>
<dbReference type="InParanoid" id="A0A0C3D7A0"/>
<gene>
    <name evidence="2" type="ORF">SCLCIDRAFT_29438</name>
</gene>
<reference evidence="2 3" key="1">
    <citation type="submission" date="2014-04" db="EMBL/GenBank/DDBJ databases">
        <authorList>
            <consortium name="DOE Joint Genome Institute"/>
            <person name="Kuo A."/>
            <person name="Kohler A."/>
            <person name="Nagy L.G."/>
            <person name="Floudas D."/>
            <person name="Copeland A."/>
            <person name="Barry K.W."/>
            <person name="Cichocki N."/>
            <person name="Veneault-Fourrey C."/>
            <person name="LaButti K."/>
            <person name="Lindquist E.A."/>
            <person name="Lipzen A."/>
            <person name="Lundell T."/>
            <person name="Morin E."/>
            <person name="Murat C."/>
            <person name="Sun H."/>
            <person name="Tunlid A."/>
            <person name="Henrissat B."/>
            <person name="Grigoriev I.V."/>
            <person name="Hibbett D.S."/>
            <person name="Martin F."/>
            <person name="Nordberg H.P."/>
            <person name="Cantor M.N."/>
            <person name="Hua S.X."/>
        </authorList>
    </citation>
    <scope>NUCLEOTIDE SEQUENCE [LARGE SCALE GENOMIC DNA]</scope>
    <source>
        <strain evidence="2 3">Foug A</strain>
    </source>
</reference>
<feature type="domain" description="PH" evidence="1">
    <location>
        <begin position="5"/>
        <end position="83"/>
    </location>
</feature>
<protein>
    <recommendedName>
        <fullName evidence="1">PH domain-containing protein</fullName>
    </recommendedName>
</protein>
<proteinExistence type="predicted"/>
<dbReference type="SUPFAM" id="SSF50729">
    <property type="entry name" value="PH domain-like"/>
    <property type="match status" value="1"/>
</dbReference>
<dbReference type="Proteomes" id="UP000053989">
    <property type="component" value="Unassembled WGS sequence"/>
</dbReference>
<dbReference type="OrthoDB" id="185175at2759"/>
<dbReference type="HOGENOM" id="CLU_1826433_0_0_1"/>
<dbReference type="InterPro" id="IPR001849">
    <property type="entry name" value="PH_domain"/>
</dbReference>